<dbReference type="OrthoDB" id="412018at2759"/>
<organism evidence="2 3">
    <name type="scientific">Trichodelitschia bisporula</name>
    <dbReference type="NCBI Taxonomy" id="703511"/>
    <lineage>
        <taxon>Eukaryota</taxon>
        <taxon>Fungi</taxon>
        <taxon>Dikarya</taxon>
        <taxon>Ascomycota</taxon>
        <taxon>Pezizomycotina</taxon>
        <taxon>Dothideomycetes</taxon>
        <taxon>Dothideomycetes incertae sedis</taxon>
        <taxon>Phaeotrichales</taxon>
        <taxon>Phaeotrichaceae</taxon>
        <taxon>Trichodelitschia</taxon>
    </lineage>
</organism>
<keyword evidence="3" id="KW-1185">Reference proteome</keyword>
<evidence type="ECO:0008006" key="4">
    <source>
        <dbReference type="Google" id="ProtNLM"/>
    </source>
</evidence>
<sequence length="245" mass="25623">MGDNRTVFASARSILVINPNSNTQMTLALRPVVDALGFEGTRYTFFTAPDGPSSINNEDDAEESTRHALPALEPLLSKHDGFLVACFSAHPLVPALKKHAEAGGAGKPVTGIMEASTAAALQLTGVGKRWGVVTTGKVWEEVLTEGIGRFVGARPGNFVGVESTGLSAGELHDRSPEEVRRRMGEATARLLDRGGVEVVVLGCAGMAGLGEIVREVAGGRGERVRVVDGVQAGVGWVEGAVRAGW</sequence>
<dbReference type="InterPro" id="IPR052186">
    <property type="entry name" value="Hydantoin_racemase-like"/>
</dbReference>
<name>A0A6G1HS87_9PEZI</name>
<feature type="non-terminal residue" evidence="2">
    <location>
        <position position="245"/>
    </location>
</feature>
<dbReference type="GO" id="GO:0047661">
    <property type="term" value="F:amino-acid racemase activity"/>
    <property type="evidence" value="ECO:0007669"/>
    <property type="project" value="InterPro"/>
</dbReference>
<reference evidence="2" key="1">
    <citation type="journal article" date="2020" name="Stud. Mycol.">
        <title>101 Dothideomycetes genomes: a test case for predicting lifestyles and emergence of pathogens.</title>
        <authorList>
            <person name="Haridas S."/>
            <person name="Albert R."/>
            <person name="Binder M."/>
            <person name="Bloem J."/>
            <person name="Labutti K."/>
            <person name="Salamov A."/>
            <person name="Andreopoulos B."/>
            <person name="Baker S."/>
            <person name="Barry K."/>
            <person name="Bills G."/>
            <person name="Bluhm B."/>
            <person name="Cannon C."/>
            <person name="Castanera R."/>
            <person name="Culley D."/>
            <person name="Daum C."/>
            <person name="Ezra D."/>
            <person name="Gonzalez J."/>
            <person name="Henrissat B."/>
            <person name="Kuo A."/>
            <person name="Liang C."/>
            <person name="Lipzen A."/>
            <person name="Lutzoni F."/>
            <person name="Magnuson J."/>
            <person name="Mondo S."/>
            <person name="Nolan M."/>
            <person name="Ohm R."/>
            <person name="Pangilinan J."/>
            <person name="Park H.-J."/>
            <person name="Ramirez L."/>
            <person name="Alfaro M."/>
            <person name="Sun H."/>
            <person name="Tritt A."/>
            <person name="Yoshinaga Y."/>
            <person name="Zwiers L.-H."/>
            <person name="Turgeon B."/>
            <person name="Goodwin S."/>
            <person name="Spatafora J."/>
            <person name="Crous P."/>
            <person name="Grigoriev I."/>
        </authorList>
    </citation>
    <scope>NUCLEOTIDE SEQUENCE</scope>
    <source>
        <strain evidence="2">CBS 262.69</strain>
    </source>
</reference>
<dbReference type="InterPro" id="IPR053714">
    <property type="entry name" value="Iso_Racemase_Enz_sf"/>
</dbReference>
<dbReference type="Pfam" id="PF01177">
    <property type="entry name" value="Asp_Glu_race"/>
    <property type="match status" value="1"/>
</dbReference>
<accession>A0A6G1HS87</accession>
<evidence type="ECO:0000313" key="3">
    <source>
        <dbReference type="Proteomes" id="UP000799640"/>
    </source>
</evidence>
<dbReference type="EMBL" id="ML996699">
    <property type="protein sequence ID" value="KAF2398605.1"/>
    <property type="molecule type" value="Genomic_DNA"/>
</dbReference>
<evidence type="ECO:0000256" key="1">
    <source>
        <dbReference type="ARBA" id="ARBA00038414"/>
    </source>
</evidence>
<dbReference type="PANTHER" id="PTHR28047:SF5">
    <property type="entry name" value="PROTEIN DCG1"/>
    <property type="match status" value="1"/>
</dbReference>
<dbReference type="Proteomes" id="UP000799640">
    <property type="component" value="Unassembled WGS sequence"/>
</dbReference>
<dbReference type="PANTHER" id="PTHR28047">
    <property type="entry name" value="PROTEIN DCG1"/>
    <property type="match status" value="1"/>
</dbReference>
<protein>
    <recommendedName>
        <fullName evidence="4">Hydantoin racemase</fullName>
    </recommendedName>
</protein>
<dbReference type="InterPro" id="IPR015942">
    <property type="entry name" value="Asp/Glu/hydantoin_racemase"/>
</dbReference>
<evidence type="ECO:0000313" key="2">
    <source>
        <dbReference type="EMBL" id="KAF2398605.1"/>
    </source>
</evidence>
<comment type="similarity">
    <text evidence="1">Belongs to the HyuE racemase family.</text>
</comment>
<dbReference type="Gene3D" id="3.40.50.12500">
    <property type="match status" value="1"/>
</dbReference>
<gene>
    <name evidence="2" type="ORF">EJ06DRAFT_496270</name>
</gene>
<proteinExistence type="inferred from homology"/>
<dbReference type="AlphaFoldDB" id="A0A6G1HS87"/>